<evidence type="ECO:0000313" key="11">
    <source>
        <dbReference type="Proteomes" id="UP000472335"/>
    </source>
</evidence>
<evidence type="ECO:0000256" key="3">
    <source>
        <dbReference type="ARBA" id="ARBA00022475"/>
    </source>
</evidence>
<evidence type="ECO:0000256" key="4">
    <source>
        <dbReference type="ARBA" id="ARBA00022692"/>
    </source>
</evidence>
<dbReference type="Pfam" id="PF00083">
    <property type="entry name" value="Sugar_tr"/>
    <property type="match status" value="1"/>
</dbReference>
<evidence type="ECO:0000259" key="9">
    <source>
        <dbReference type="PROSITE" id="PS50850"/>
    </source>
</evidence>
<dbReference type="EMBL" id="JAAKZY010000028">
    <property type="protein sequence ID" value="NGO08295.1"/>
    <property type="molecule type" value="Genomic_DNA"/>
</dbReference>
<feature type="transmembrane region" description="Helical" evidence="8">
    <location>
        <begin position="261"/>
        <end position="287"/>
    </location>
</feature>
<keyword evidence="6 8" id="KW-0472">Membrane</keyword>
<sequence length="451" mass="47165">MTATSPSPKRTSPVPPENELPPTGSRRVLVSAYLGSVMEWYDFLLYGTASALVFNKLFFPELSSAAGTLASFGTLAVGYGARPLGGILFGHFGDRLGRKSMLVTSILLMGVASTLIGLLPTHNTIGIWAPALLVLLRLVQGVAVGGEWGGAVLMTVEHSGKGRRGLWSSVAQMGAPTGLLLSTFVFSLANRLPESAFMSWGWRVPFLMTVVLATVGLYIRLGVSETPAFEAAQSELAAKRERGERTRPPIVELLRTQPKDLLLASLIGFGPFAANSVLITFVISYATQVGHSRSTALDGLMVASAVSLVCLPLAAALSDRVGRRPVYFAGAVLLGLNSFLLFPLVNADSTPLFLLGYALALGLHSLMYGPMGAFLAELFGTGTRYTGASLGYQIASVAGGALAPIAATSLLAAGGGAPNAVYVSWFMAGTCAVTALAVLLTRETHKTELGA</sequence>
<feature type="compositionally biased region" description="Polar residues" evidence="7">
    <location>
        <begin position="1"/>
        <end position="10"/>
    </location>
</feature>
<dbReference type="SUPFAM" id="SSF103473">
    <property type="entry name" value="MFS general substrate transporter"/>
    <property type="match status" value="1"/>
</dbReference>
<feature type="transmembrane region" description="Helical" evidence="8">
    <location>
        <begin position="200"/>
        <end position="219"/>
    </location>
</feature>
<dbReference type="InterPro" id="IPR036259">
    <property type="entry name" value="MFS_trans_sf"/>
</dbReference>
<dbReference type="Gene3D" id="1.20.1250.20">
    <property type="entry name" value="MFS general substrate transporter like domains"/>
    <property type="match status" value="2"/>
</dbReference>
<feature type="region of interest" description="Disordered" evidence="7">
    <location>
        <begin position="1"/>
        <end position="22"/>
    </location>
</feature>
<evidence type="ECO:0000256" key="6">
    <source>
        <dbReference type="ARBA" id="ARBA00023136"/>
    </source>
</evidence>
<feature type="transmembrane region" description="Helical" evidence="8">
    <location>
        <begin position="166"/>
        <end position="188"/>
    </location>
</feature>
<dbReference type="PROSITE" id="PS50850">
    <property type="entry name" value="MFS"/>
    <property type="match status" value="1"/>
</dbReference>
<evidence type="ECO:0000256" key="2">
    <source>
        <dbReference type="ARBA" id="ARBA00022448"/>
    </source>
</evidence>
<evidence type="ECO:0000256" key="1">
    <source>
        <dbReference type="ARBA" id="ARBA00004651"/>
    </source>
</evidence>
<reference evidence="10 11" key="1">
    <citation type="submission" date="2020-02" db="EMBL/GenBank/DDBJ databases">
        <title>Whole-genome analyses of novel actinobacteria.</title>
        <authorList>
            <person name="Sahin N."/>
            <person name="Gencbay T."/>
        </authorList>
    </citation>
    <scope>NUCLEOTIDE SEQUENCE [LARGE SCALE GENOMIC DNA]</scope>
    <source>
        <strain evidence="10 11">HC44</strain>
    </source>
</reference>
<dbReference type="PANTHER" id="PTHR43045:SF1">
    <property type="entry name" value="SHIKIMATE TRANSPORTER"/>
    <property type="match status" value="1"/>
</dbReference>
<keyword evidence="2" id="KW-0813">Transport</keyword>
<feature type="transmembrane region" description="Helical" evidence="8">
    <location>
        <begin position="325"/>
        <end position="345"/>
    </location>
</feature>
<evidence type="ECO:0000313" key="10">
    <source>
        <dbReference type="EMBL" id="NGO08295.1"/>
    </source>
</evidence>
<feature type="transmembrane region" description="Helical" evidence="8">
    <location>
        <begin position="357"/>
        <end position="378"/>
    </location>
</feature>
<comment type="subcellular location">
    <subcellularLocation>
        <location evidence="1">Cell membrane</location>
        <topology evidence="1">Multi-pass membrane protein</topology>
    </subcellularLocation>
</comment>
<feature type="domain" description="Major facilitator superfamily (MFS) profile" evidence="9">
    <location>
        <begin position="28"/>
        <end position="446"/>
    </location>
</feature>
<proteinExistence type="predicted"/>
<feature type="transmembrane region" description="Helical" evidence="8">
    <location>
        <begin position="299"/>
        <end position="318"/>
    </location>
</feature>
<evidence type="ECO:0000256" key="8">
    <source>
        <dbReference type="SAM" id="Phobius"/>
    </source>
</evidence>
<dbReference type="AlphaFoldDB" id="A0A6G4V2Z1"/>
<keyword evidence="4 8" id="KW-0812">Transmembrane</keyword>
<dbReference type="Proteomes" id="UP000472335">
    <property type="component" value="Unassembled WGS sequence"/>
</dbReference>
<dbReference type="InterPro" id="IPR005829">
    <property type="entry name" value="Sugar_transporter_CS"/>
</dbReference>
<keyword evidence="5 8" id="KW-1133">Transmembrane helix</keyword>
<dbReference type="InterPro" id="IPR005828">
    <property type="entry name" value="MFS_sugar_transport-like"/>
</dbReference>
<keyword evidence="3" id="KW-1003">Cell membrane</keyword>
<feature type="transmembrane region" description="Helical" evidence="8">
    <location>
        <begin position="40"/>
        <end position="59"/>
    </location>
</feature>
<gene>
    <name evidence="10" type="ORF">G5C60_11810</name>
</gene>
<accession>A0A6G4V2Z1</accession>
<dbReference type="GO" id="GO:0022857">
    <property type="term" value="F:transmembrane transporter activity"/>
    <property type="evidence" value="ECO:0007669"/>
    <property type="project" value="InterPro"/>
</dbReference>
<organism evidence="10 11">
    <name type="scientific">Streptomyces scabichelini</name>
    <dbReference type="NCBI Taxonomy" id="2711217"/>
    <lineage>
        <taxon>Bacteria</taxon>
        <taxon>Bacillati</taxon>
        <taxon>Actinomycetota</taxon>
        <taxon>Actinomycetes</taxon>
        <taxon>Kitasatosporales</taxon>
        <taxon>Streptomycetaceae</taxon>
        <taxon>Streptomyces</taxon>
    </lineage>
</organism>
<feature type="transmembrane region" description="Helical" evidence="8">
    <location>
        <begin position="390"/>
        <end position="414"/>
    </location>
</feature>
<feature type="transmembrane region" description="Helical" evidence="8">
    <location>
        <begin position="65"/>
        <end position="89"/>
    </location>
</feature>
<evidence type="ECO:0000256" key="7">
    <source>
        <dbReference type="SAM" id="MobiDB-lite"/>
    </source>
</evidence>
<comment type="caution">
    <text evidence="10">The sequence shown here is derived from an EMBL/GenBank/DDBJ whole genome shotgun (WGS) entry which is preliminary data.</text>
</comment>
<name>A0A6G4V2Z1_9ACTN</name>
<protein>
    <submittedName>
        <fullName evidence="10">MHS family MFS transporter</fullName>
    </submittedName>
</protein>
<feature type="transmembrane region" description="Helical" evidence="8">
    <location>
        <begin position="125"/>
        <end position="145"/>
    </location>
</feature>
<dbReference type="CDD" id="cd17369">
    <property type="entry name" value="MFS_ShiA_like"/>
    <property type="match status" value="1"/>
</dbReference>
<dbReference type="GO" id="GO:0005886">
    <property type="term" value="C:plasma membrane"/>
    <property type="evidence" value="ECO:0007669"/>
    <property type="project" value="UniProtKB-SubCell"/>
</dbReference>
<dbReference type="PANTHER" id="PTHR43045">
    <property type="entry name" value="SHIKIMATE TRANSPORTER"/>
    <property type="match status" value="1"/>
</dbReference>
<dbReference type="InterPro" id="IPR020846">
    <property type="entry name" value="MFS_dom"/>
</dbReference>
<feature type="transmembrane region" description="Helical" evidence="8">
    <location>
        <begin position="101"/>
        <end position="119"/>
    </location>
</feature>
<evidence type="ECO:0000256" key="5">
    <source>
        <dbReference type="ARBA" id="ARBA00022989"/>
    </source>
</evidence>
<feature type="transmembrane region" description="Helical" evidence="8">
    <location>
        <begin position="420"/>
        <end position="440"/>
    </location>
</feature>
<keyword evidence="11" id="KW-1185">Reference proteome</keyword>
<dbReference type="PROSITE" id="PS00216">
    <property type="entry name" value="SUGAR_TRANSPORT_1"/>
    <property type="match status" value="1"/>
</dbReference>